<name>A0A8S3QQN5_MYTED</name>
<dbReference type="EMBL" id="CAJPWZ010000717">
    <property type="protein sequence ID" value="CAG2199218.1"/>
    <property type="molecule type" value="Genomic_DNA"/>
</dbReference>
<dbReference type="OrthoDB" id="6064891at2759"/>
<evidence type="ECO:0000313" key="1">
    <source>
        <dbReference type="EMBL" id="CAG2199218.1"/>
    </source>
</evidence>
<dbReference type="AlphaFoldDB" id="A0A8S3QQN5"/>
<accession>A0A8S3QQN5</accession>
<proteinExistence type="predicted"/>
<gene>
    <name evidence="1" type="ORF">MEDL_13936</name>
</gene>
<organism evidence="1 2">
    <name type="scientific">Mytilus edulis</name>
    <name type="common">Blue mussel</name>
    <dbReference type="NCBI Taxonomy" id="6550"/>
    <lineage>
        <taxon>Eukaryota</taxon>
        <taxon>Metazoa</taxon>
        <taxon>Spiralia</taxon>
        <taxon>Lophotrochozoa</taxon>
        <taxon>Mollusca</taxon>
        <taxon>Bivalvia</taxon>
        <taxon>Autobranchia</taxon>
        <taxon>Pteriomorphia</taxon>
        <taxon>Mytilida</taxon>
        <taxon>Mytiloidea</taxon>
        <taxon>Mytilidae</taxon>
        <taxon>Mytilinae</taxon>
        <taxon>Mytilus</taxon>
    </lineage>
</organism>
<protein>
    <submittedName>
        <fullName evidence="1">Uncharacterized protein</fullName>
    </submittedName>
</protein>
<reference evidence="1" key="1">
    <citation type="submission" date="2021-03" db="EMBL/GenBank/DDBJ databases">
        <authorList>
            <person name="Bekaert M."/>
        </authorList>
    </citation>
    <scope>NUCLEOTIDE SEQUENCE</scope>
</reference>
<dbReference type="Proteomes" id="UP000683360">
    <property type="component" value="Unassembled WGS sequence"/>
</dbReference>
<comment type="caution">
    <text evidence="1">The sequence shown here is derived from an EMBL/GenBank/DDBJ whole genome shotgun (WGS) entry which is preliminary data.</text>
</comment>
<sequence length="333" mass="38036">MAKITNKIVKEIYDRLNGNVKKLHVALCDVAGVHIDTVNAYSLQIKARRVAHFMKTLGYHGGERFITYSLRQFKLPKLVLSKLPNTCITGDIKHNSQERIILNLERQIRNWRNKWRNLNVSKINQKLSASLVLSADYNNNVEKGVQCNTLKGLISDLHSEIDNLHSELNSDENQNIGIETITDKQLSVRLSEKGKPYDENIRKVYYEFLSRNIGLQHIQPIIRTVLSLVNYEINELPSVSTASKMMHELGSVSRHHIEDEFKNDKNLTMHRDATTKKGRHIYGVGYSTESGKILTAGVREVSDGKAETYVKNTKEILNDISESTNFLEKHQTL</sequence>
<evidence type="ECO:0000313" key="2">
    <source>
        <dbReference type="Proteomes" id="UP000683360"/>
    </source>
</evidence>
<keyword evidence="2" id="KW-1185">Reference proteome</keyword>